<feature type="region of interest" description="Disordered" evidence="1">
    <location>
        <begin position="1"/>
        <end position="21"/>
    </location>
</feature>
<evidence type="ECO:0000256" key="1">
    <source>
        <dbReference type="SAM" id="MobiDB-lite"/>
    </source>
</evidence>
<proteinExistence type="predicted"/>
<dbReference type="EMBL" id="NEVH01013202">
    <property type="protein sequence ID" value="PNF29965.1"/>
    <property type="molecule type" value="Genomic_DNA"/>
</dbReference>
<reference evidence="2 3" key="1">
    <citation type="submission" date="2017-12" db="EMBL/GenBank/DDBJ databases">
        <title>Hemimetabolous genomes reveal molecular basis of termite eusociality.</title>
        <authorList>
            <person name="Harrison M.C."/>
            <person name="Jongepier E."/>
            <person name="Robertson H.M."/>
            <person name="Arning N."/>
            <person name="Bitard-Feildel T."/>
            <person name="Chao H."/>
            <person name="Childers C.P."/>
            <person name="Dinh H."/>
            <person name="Doddapaneni H."/>
            <person name="Dugan S."/>
            <person name="Gowin J."/>
            <person name="Greiner C."/>
            <person name="Han Y."/>
            <person name="Hu H."/>
            <person name="Hughes D.S.T."/>
            <person name="Huylmans A.-K."/>
            <person name="Kemena C."/>
            <person name="Kremer L.P.M."/>
            <person name="Lee S.L."/>
            <person name="Lopez-Ezquerra A."/>
            <person name="Mallet L."/>
            <person name="Monroy-Kuhn J.M."/>
            <person name="Moser A."/>
            <person name="Murali S.C."/>
            <person name="Muzny D.M."/>
            <person name="Otani S."/>
            <person name="Piulachs M.-D."/>
            <person name="Poelchau M."/>
            <person name="Qu J."/>
            <person name="Schaub F."/>
            <person name="Wada-Katsumata A."/>
            <person name="Worley K.C."/>
            <person name="Xie Q."/>
            <person name="Ylla G."/>
            <person name="Poulsen M."/>
            <person name="Gibbs R.A."/>
            <person name="Schal C."/>
            <person name="Richards S."/>
            <person name="Belles X."/>
            <person name="Korb J."/>
            <person name="Bornberg-Bauer E."/>
        </authorList>
    </citation>
    <scope>NUCLEOTIDE SEQUENCE [LARGE SCALE GENOMIC DNA]</scope>
    <source>
        <tissue evidence="2">Whole body</tissue>
    </source>
</reference>
<protein>
    <submittedName>
        <fullName evidence="2">Uncharacterized protein</fullName>
    </submittedName>
</protein>
<evidence type="ECO:0000313" key="2">
    <source>
        <dbReference type="EMBL" id="PNF29965.1"/>
    </source>
</evidence>
<organism evidence="2 3">
    <name type="scientific">Cryptotermes secundus</name>
    <dbReference type="NCBI Taxonomy" id="105785"/>
    <lineage>
        <taxon>Eukaryota</taxon>
        <taxon>Metazoa</taxon>
        <taxon>Ecdysozoa</taxon>
        <taxon>Arthropoda</taxon>
        <taxon>Hexapoda</taxon>
        <taxon>Insecta</taxon>
        <taxon>Pterygota</taxon>
        <taxon>Neoptera</taxon>
        <taxon>Polyneoptera</taxon>
        <taxon>Dictyoptera</taxon>
        <taxon>Blattodea</taxon>
        <taxon>Blattoidea</taxon>
        <taxon>Termitoidae</taxon>
        <taxon>Kalotermitidae</taxon>
        <taxon>Cryptotermitinae</taxon>
        <taxon>Cryptotermes</taxon>
    </lineage>
</organism>
<dbReference type="Proteomes" id="UP000235965">
    <property type="component" value="Unassembled WGS sequence"/>
</dbReference>
<sequence length="59" mass="7251">MRRKKKRKKKKREKTKHKHRHRLGTQTLYNVKKCVLSFKHVSYQDIVVNRGLRLDFCVT</sequence>
<name>A0A2J7QN04_9NEOP</name>
<dbReference type="AlphaFoldDB" id="A0A2J7QN04"/>
<comment type="caution">
    <text evidence="2">The sequence shown here is derived from an EMBL/GenBank/DDBJ whole genome shotgun (WGS) entry which is preliminary data.</text>
</comment>
<keyword evidence="3" id="KW-1185">Reference proteome</keyword>
<dbReference type="InParanoid" id="A0A2J7QN04"/>
<accession>A0A2J7QN04</accession>
<evidence type="ECO:0000313" key="3">
    <source>
        <dbReference type="Proteomes" id="UP000235965"/>
    </source>
</evidence>
<gene>
    <name evidence="2" type="ORF">B7P43_G07285</name>
</gene>